<evidence type="ECO:0000313" key="2">
    <source>
        <dbReference type="EMBL" id="TRX89984.1"/>
    </source>
</evidence>
<comment type="caution">
    <text evidence="2">The sequence shown here is derived from an EMBL/GenBank/DDBJ whole genome shotgun (WGS) entry which is preliminary data.</text>
</comment>
<keyword evidence="3" id="KW-1185">Reference proteome</keyword>
<dbReference type="OrthoDB" id="4709576at2759"/>
<feature type="compositionally biased region" description="Polar residues" evidence="1">
    <location>
        <begin position="452"/>
        <end position="464"/>
    </location>
</feature>
<name>A0A553HPV2_9PEZI</name>
<proteinExistence type="predicted"/>
<dbReference type="AlphaFoldDB" id="A0A553HPV2"/>
<organism evidence="2 3">
    <name type="scientific">Xylaria flabelliformis</name>
    <dbReference type="NCBI Taxonomy" id="2512241"/>
    <lineage>
        <taxon>Eukaryota</taxon>
        <taxon>Fungi</taxon>
        <taxon>Dikarya</taxon>
        <taxon>Ascomycota</taxon>
        <taxon>Pezizomycotina</taxon>
        <taxon>Sordariomycetes</taxon>
        <taxon>Xylariomycetidae</taxon>
        <taxon>Xylariales</taxon>
        <taxon>Xylariaceae</taxon>
        <taxon>Xylaria</taxon>
    </lineage>
</organism>
<evidence type="ECO:0000313" key="3">
    <source>
        <dbReference type="Proteomes" id="UP000319160"/>
    </source>
</evidence>
<protein>
    <submittedName>
        <fullName evidence="2">Uncharacterized protein</fullName>
    </submittedName>
</protein>
<reference evidence="3" key="1">
    <citation type="submission" date="2019-06" db="EMBL/GenBank/DDBJ databases">
        <title>Draft genome sequence of the griseofulvin-producing fungus Xylaria cubensis strain G536.</title>
        <authorList>
            <person name="Mead M.E."/>
            <person name="Raja H.A."/>
            <person name="Steenwyk J.L."/>
            <person name="Knowles S.L."/>
            <person name="Oberlies N.H."/>
            <person name="Rokas A."/>
        </authorList>
    </citation>
    <scope>NUCLEOTIDE SEQUENCE [LARGE SCALE GENOMIC DNA]</scope>
    <source>
        <strain evidence="3">G536</strain>
    </source>
</reference>
<dbReference type="Proteomes" id="UP000319160">
    <property type="component" value="Unassembled WGS sequence"/>
</dbReference>
<sequence>MSGLFLDAAIMDEEASEKPNYRLLENGLLVRVQSPNVDLIARFPQIIVRAIDGDYMGEPRTLDTATLLRDDIDRTVYRHAAHGVYISSDLHEGHFPLWVCLQRNEGCRESHIRVLNLSNFEYLTVPVSKVCWVPTHEAADGDLYTVISSPGKHGYAKETYLPTVAQQIGLPEQAGFKLLPSSLAGFTRLEPDRQEALFTKQYMSIQERYRARSKMATRQLPWSRRESNRRRFYTATERDSENYGFFKDDFSSDEESTSSFLQERVERIQEKTPEGFCRCPCRFSDLGPTCLNPNPLHRHVTDDDCNFGSSHRLHCIFAAHRPDHCVISGSREKHEHCVIYGTPSSLVDSVPTCAEHQEADVNVTVDNTAVVTIEIEDPDDEELEIKSLSDELGPLSSEPYFRDDQDMEPWSDLSAPCPESRPISPGVEFLSDPYDDSEMSDDLFNFVFDTSAPPQGTTSWNPSRFMTPEPPAICR</sequence>
<feature type="region of interest" description="Disordered" evidence="1">
    <location>
        <begin position="450"/>
        <end position="475"/>
    </location>
</feature>
<dbReference type="EMBL" id="VFLP01000060">
    <property type="protein sequence ID" value="TRX89984.1"/>
    <property type="molecule type" value="Genomic_DNA"/>
</dbReference>
<accession>A0A553HPV2</accession>
<dbReference type="STRING" id="2512241.A0A553HPV2"/>
<feature type="region of interest" description="Disordered" evidence="1">
    <location>
        <begin position="411"/>
        <end position="435"/>
    </location>
</feature>
<evidence type="ECO:0000256" key="1">
    <source>
        <dbReference type="SAM" id="MobiDB-lite"/>
    </source>
</evidence>
<gene>
    <name evidence="2" type="ORF">FHL15_009085</name>
</gene>